<keyword evidence="4" id="KW-1185">Reference proteome</keyword>
<feature type="region of interest" description="Disordered" evidence="1">
    <location>
        <begin position="254"/>
        <end position="278"/>
    </location>
</feature>
<name>A0A917JKQ7_9GAMM</name>
<reference evidence="3" key="1">
    <citation type="journal article" date="2014" name="Int. J. Syst. Evol. Microbiol.">
        <title>Complete genome sequence of Corynebacterium casei LMG S-19264T (=DSM 44701T), isolated from a smear-ripened cheese.</title>
        <authorList>
            <consortium name="US DOE Joint Genome Institute (JGI-PGF)"/>
            <person name="Walter F."/>
            <person name="Albersmeier A."/>
            <person name="Kalinowski J."/>
            <person name="Ruckert C."/>
        </authorList>
    </citation>
    <scope>NUCLEOTIDE SEQUENCE</scope>
    <source>
        <strain evidence="3">JCM 30804</strain>
    </source>
</reference>
<sequence>MVITSDMQRGFHQTFAKKKSWPAQIAIFTVVTLAHALVLMLLQQLWQPQAKNRVEHPQKSAAKLQAFLYIPQPKHNDKRAQGLKATPKIKPQKQIQTKPTIQQRKLEQKPVTSEASLNVQLKKQVSTKEAEEPQALPVRNTRRFTKSYLQKQRERAIASISNMASNQYTQNRSLSEMDGEVIFLDLPKRDQWQASRSFDSAVDPNRIIKQGNTCYRIVKNPTPINPNAENLGYPFRCDGKTDLTDLKLAIQKRIQNMQGTSKPKPQPQPQPQPQKSEP</sequence>
<evidence type="ECO:0000256" key="2">
    <source>
        <dbReference type="SAM" id="Phobius"/>
    </source>
</evidence>
<gene>
    <name evidence="3" type="ORF">GCM10009332_06380</name>
</gene>
<dbReference type="AlphaFoldDB" id="A0A917JKQ7"/>
<dbReference type="EMBL" id="BMPZ01000001">
    <property type="protein sequence ID" value="GGI71754.1"/>
    <property type="molecule type" value="Genomic_DNA"/>
</dbReference>
<evidence type="ECO:0000313" key="3">
    <source>
        <dbReference type="EMBL" id="GGI71754.1"/>
    </source>
</evidence>
<organism evidence="3 4">
    <name type="scientific">Shewanella gelidii</name>
    <dbReference type="NCBI Taxonomy" id="1642821"/>
    <lineage>
        <taxon>Bacteria</taxon>
        <taxon>Pseudomonadati</taxon>
        <taxon>Pseudomonadota</taxon>
        <taxon>Gammaproteobacteria</taxon>
        <taxon>Alteromonadales</taxon>
        <taxon>Shewanellaceae</taxon>
        <taxon>Shewanella</taxon>
    </lineage>
</organism>
<keyword evidence="2" id="KW-1133">Transmembrane helix</keyword>
<accession>A0A917JKQ7</accession>
<comment type="caution">
    <text evidence="3">The sequence shown here is derived from an EMBL/GenBank/DDBJ whole genome shotgun (WGS) entry which is preliminary data.</text>
</comment>
<keyword evidence="2" id="KW-0812">Transmembrane</keyword>
<evidence type="ECO:0000313" key="4">
    <source>
        <dbReference type="Proteomes" id="UP000613743"/>
    </source>
</evidence>
<feature type="transmembrane region" description="Helical" evidence="2">
    <location>
        <begin position="21"/>
        <end position="42"/>
    </location>
</feature>
<evidence type="ECO:0000256" key="1">
    <source>
        <dbReference type="SAM" id="MobiDB-lite"/>
    </source>
</evidence>
<proteinExistence type="predicted"/>
<dbReference type="Proteomes" id="UP000613743">
    <property type="component" value="Unassembled WGS sequence"/>
</dbReference>
<feature type="region of interest" description="Disordered" evidence="1">
    <location>
        <begin position="86"/>
        <end position="113"/>
    </location>
</feature>
<reference evidence="3" key="2">
    <citation type="submission" date="2020-09" db="EMBL/GenBank/DDBJ databases">
        <authorList>
            <person name="Sun Q."/>
            <person name="Ohkuma M."/>
        </authorList>
    </citation>
    <scope>NUCLEOTIDE SEQUENCE</scope>
    <source>
        <strain evidence="3">JCM 30804</strain>
    </source>
</reference>
<keyword evidence="2" id="KW-0472">Membrane</keyword>
<feature type="compositionally biased region" description="Low complexity" evidence="1">
    <location>
        <begin position="86"/>
        <end position="103"/>
    </location>
</feature>
<protein>
    <submittedName>
        <fullName evidence="3">Uncharacterized protein</fullName>
    </submittedName>
</protein>